<reference evidence="3" key="1">
    <citation type="journal article" date="2019" name="Environ. Microbiol.">
        <title>Fungal ecological strategies reflected in gene transcription - a case study of two litter decomposers.</title>
        <authorList>
            <person name="Barbi F."/>
            <person name="Kohler A."/>
            <person name="Barry K."/>
            <person name="Baskaran P."/>
            <person name="Daum C."/>
            <person name="Fauchery L."/>
            <person name="Ihrmark K."/>
            <person name="Kuo A."/>
            <person name="LaButti K."/>
            <person name="Lipzen A."/>
            <person name="Morin E."/>
            <person name="Grigoriev I.V."/>
            <person name="Henrissat B."/>
            <person name="Lindahl B."/>
            <person name="Martin F."/>
        </authorList>
    </citation>
    <scope>NUCLEOTIDE SEQUENCE</scope>
    <source>
        <strain evidence="3">JB14</strain>
    </source>
</reference>
<evidence type="ECO:0000313" key="3">
    <source>
        <dbReference type="EMBL" id="KAE9403793.1"/>
    </source>
</evidence>
<feature type="transmembrane region" description="Helical" evidence="2">
    <location>
        <begin position="16"/>
        <end position="38"/>
    </location>
</feature>
<sequence>MPSNTSALTMLDRCSIVRWLSATISTIVAYLAPCVVVVQAGPKREVYMSTLSVSNFKLLPNSNNKPMNQLEFSMFNPPDALSPNNSGSSSDSKEPSPDPNSSQDQNSGRIFTPEEQQATSQAHQKLKSIVTERPVPFPLHVAFAWGPVPEERQGIAPLLKGSGSTVGFWEWTTGDRYKWGIPLTQLVEERSELAYADALAFDETQDSVRFELVWPGYLHRPWLVSLPLHDMNNQPIQWTRKDLGKFIALEYQKFAELCTSNEIPCKEPVWRIGSNGGFAFQDMRIESFFNLTEDIWRADISVSIPIPTSKLTGWAETQEEHYSLTGAEGCYSRIYPEGQDKRCPSCRKVHTPPAELQLEHNHRAGKSSTRSSKKR</sequence>
<gene>
    <name evidence="3" type="ORF">BT96DRAFT_990004</name>
</gene>
<feature type="region of interest" description="Disordered" evidence="1">
    <location>
        <begin position="69"/>
        <end position="108"/>
    </location>
</feature>
<accession>A0A6A4I1B9</accession>
<protein>
    <submittedName>
        <fullName evidence="3">Uncharacterized protein</fullName>
    </submittedName>
</protein>
<dbReference type="EMBL" id="ML769422">
    <property type="protein sequence ID" value="KAE9403793.1"/>
    <property type="molecule type" value="Genomic_DNA"/>
</dbReference>
<evidence type="ECO:0000256" key="1">
    <source>
        <dbReference type="SAM" id="MobiDB-lite"/>
    </source>
</evidence>
<proteinExistence type="predicted"/>
<evidence type="ECO:0000313" key="4">
    <source>
        <dbReference type="Proteomes" id="UP000799118"/>
    </source>
</evidence>
<feature type="compositionally biased region" description="Polar residues" evidence="1">
    <location>
        <begin position="366"/>
        <end position="375"/>
    </location>
</feature>
<dbReference type="AlphaFoldDB" id="A0A6A4I1B9"/>
<feature type="region of interest" description="Disordered" evidence="1">
    <location>
        <begin position="354"/>
        <end position="375"/>
    </location>
</feature>
<keyword evidence="4" id="KW-1185">Reference proteome</keyword>
<dbReference type="OrthoDB" id="2662268at2759"/>
<keyword evidence="2" id="KW-0812">Transmembrane</keyword>
<keyword evidence="2" id="KW-0472">Membrane</keyword>
<organism evidence="3 4">
    <name type="scientific">Gymnopus androsaceus JB14</name>
    <dbReference type="NCBI Taxonomy" id="1447944"/>
    <lineage>
        <taxon>Eukaryota</taxon>
        <taxon>Fungi</taxon>
        <taxon>Dikarya</taxon>
        <taxon>Basidiomycota</taxon>
        <taxon>Agaricomycotina</taxon>
        <taxon>Agaricomycetes</taxon>
        <taxon>Agaricomycetidae</taxon>
        <taxon>Agaricales</taxon>
        <taxon>Marasmiineae</taxon>
        <taxon>Omphalotaceae</taxon>
        <taxon>Gymnopus</taxon>
    </lineage>
</organism>
<evidence type="ECO:0000256" key="2">
    <source>
        <dbReference type="SAM" id="Phobius"/>
    </source>
</evidence>
<keyword evidence="2" id="KW-1133">Transmembrane helix</keyword>
<dbReference type="Proteomes" id="UP000799118">
    <property type="component" value="Unassembled WGS sequence"/>
</dbReference>
<name>A0A6A4I1B9_9AGAR</name>